<dbReference type="InterPro" id="IPR001202">
    <property type="entry name" value="WW_dom"/>
</dbReference>
<protein>
    <submittedName>
        <fullName evidence="5">Microprocessor complex subunit DGCR8 (inferred by orthology to a human protein)</fullName>
    </submittedName>
</protein>
<feature type="domain" description="WW" evidence="2">
    <location>
        <begin position="173"/>
        <end position="206"/>
    </location>
</feature>
<dbReference type="GO" id="GO:0020037">
    <property type="term" value="F:heme binding"/>
    <property type="evidence" value="ECO:0007669"/>
    <property type="project" value="InterPro"/>
</dbReference>
<evidence type="ECO:0000259" key="2">
    <source>
        <dbReference type="PROSITE" id="PS50020"/>
    </source>
</evidence>
<feature type="compositionally biased region" description="Basic and acidic residues" evidence="1">
    <location>
        <begin position="112"/>
        <end position="122"/>
    </location>
</feature>
<feature type="compositionally biased region" description="Basic and acidic residues" evidence="1">
    <location>
        <begin position="22"/>
        <end position="36"/>
    </location>
</feature>
<dbReference type="SMART" id="SM00456">
    <property type="entry name" value="WW"/>
    <property type="match status" value="1"/>
</dbReference>
<evidence type="ECO:0000313" key="5">
    <source>
        <dbReference type="WBParaSite" id="ASIM_0000479601-mRNA-1"/>
    </source>
</evidence>
<reference evidence="5" key="1">
    <citation type="submission" date="2017-02" db="UniProtKB">
        <authorList>
            <consortium name="WormBaseParasite"/>
        </authorList>
    </citation>
    <scope>IDENTIFICATION</scope>
</reference>
<proteinExistence type="predicted"/>
<evidence type="ECO:0000313" key="4">
    <source>
        <dbReference type="Proteomes" id="UP000267096"/>
    </source>
</evidence>
<feature type="compositionally biased region" description="Polar residues" evidence="1">
    <location>
        <begin position="88"/>
        <end position="98"/>
    </location>
</feature>
<gene>
    <name evidence="3" type="ORF">ASIM_LOCUS4608</name>
</gene>
<evidence type="ECO:0000313" key="3">
    <source>
        <dbReference type="EMBL" id="VDK24158.1"/>
    </source>
</evidence>
<dbReference type="GO" id="GO:0070877">
    <property type="term" value="C:microprocessor complex"/>
    <property type="evidence" value="ECO:0007669"/>
    <property type="project" value="InterPro"/>
</dbReference>
<accession>A0A0M3JB23</accession>
<dbReference type="Proteomes" id="UP000267096">
    <property type="component" value="Unassembled WGS sequence"/>
</dbReference>
<sequence>ELSEQPISSPKEYGNEKTTPANEEHQRAAVEVHHAEDEDGLLPPPPPPPEINFSANENIKNEVGVSHDIIPPPPKPPGQNDMVDGVESPSTSYLQSAPQNNDEQNAEEDNEESVKETTFEEREITDDECEENIDSLLEKPFADGDKPGKIPIPEEGQMREKIVLAHRGVDYFDVLPEGWVELTHTSGLPVYLHKSSRVCTFSRPYFIGPSSVRHHHVPESAIPCLHQRRVLRDLDESAKLSADALQNALNMNSDMNESDNKNKSNDNLLNEEKAKLIATLQAPNTKVQVRFAD</sequence>
<dbReference type="GO" id="GO:0042802">
    <property type="term" value="F:identical protein binding"/>
    <property type="evidence" value="ECO:0007669"/>
    <property type="project" value="InterPro"/>
</dbReference>
<dbReference type="GO" id="GO:0031053">
    <property type="term" value="P:primary miRNA processing"/>
    <property type="evidence" value="ECO:0007669"/>
    <property type="project" value="InterPro"/>
</dbReference>
<dbReference type="InterPro" id="IPR040375">
    <property type="entry name" value="DGCR8"/>
</dbReference>
<dbReference type="AlphaFoldDB" id="A0A0M3JB23"/>
<dbReference type="PROSITE" id="PS50020">
    <property type="entry name" value="WW_DOMAIN_2"/>
    <property type="match status" value="1"/>
</dbReference>
<keyword evidence="4" id="KW-1185">Reference proteome</keyword>
<feature type="region of interest" description="Disordered" evidence="1">
    <location>
        <begin position="1"/>
        <end position="123"/>
    </location>
</feature>
<dbReference type="EMBL" id="UYRR01008193">
    <property type="protein sequence ID" value="VDK24158.1"/>
    <property type="molecule type" value="Genomic_DNA"/>
</dbReference>
<dbReference type="WBParaSite" id="ASIM_0000479601-mRNA-1">
    <property type="protein sequence ID" value="ASIM_0000479601-mRNA-1"/>
    <property type="gene ID" value="ASIM_0000479601"/>
</dbReference>
<dbReference type="OrthoDB" id="112668at2759"/>
<name>A0A0M3JB23_ANISI</name>
<reference evidence="3 4" key="2">
    <citation type="submission" date="2018-11" db="EMBL/GenBank/DDBJ databases">
        <authorList>
            <consortium name="Pathogen Informatics"/>
        </authorList>
    </citation>
    <scope>NUCLEOTIDE SEQUENCE [LARGE SCALE GENOMIC DNA]</scope>
</reference>
<dbReference type="Gene3D" id="2.20.70.10">
    <property type="match status" value="1"/>
</dbReference>
<dbReference type="GO" id="GO:0003725">
    <property type="term" value="F:double-stranded RNA binding"/>
    <property type="evidence" value="ECO:0007669"/>
    <property type="project" value="TreeGrafter"/>
</dbReference>
<dbReference type="PANTHER" id="PTHR13482">
    <property type="entry name" value="MICRORNA PROCESSOR COMPLEX SUBUNIT DGCR8"/>
    <property type="match status" value="1"/>
</dbReference>
<dbReference type="PANTHER" id="PTHR13482:SF3">
    <property type="entry name" value="MICROPROCESSOR COMPLEX SUBUNIT DGCR8"/>
    <property type="match status" value="1"/>
</dbReference>
<organism evidence="5">
    <name type="scientific">Anisakis simplex</name>
    <name type="common">Herring worm</name>
    <dbReference type="NCBI Taxonomy" id="6269"/>
    <lineage>
        <taxon>Eukaryota</taxon>
        <taxon>Metazoa</taxon>
        <taxon>Ecdysozoa</taxon>
        <taxon>Nematoda</taxon>
        <taxon>Chromadorea</taxon>
        <taxon>Rhabditida</taxon>
        <taxon>Spirurina</taxon>
        <taxon>Ascaridomorpha</taxon>
        <taxon>Ascaridoidea</taxon>
        <taxon>Anisakidae</taxon>
        <taxon>Anisakis</taxon>
        <taxon>Anisakis simplex complex</taxon>
    </lineage>
</organism>
<dbReference type="GO" id="GO:0070878">
    <property type="term" value="F:primary miRNA binding"/>
    <property type="evidence" value="ECO:0007669"/>
    <property type="project" value="TreeGrafter"/>
</dbReference>
<evidence type="ECO:0000256" key="1">
    <source>
        <dbReference type="SAM" id="MobiDB-lite"/>
    </source>
</evidence>